<feature type="transmembrane region" description="Helical" evidence="7">
    <location>
        <begin position="51"/>
        <end position="68"/>
    </location>
</feature>
<keyword evidence="3" id="KW-1003">Cell membrane</keyword>
<dbReference type="InterPro" id="IPR006214">
    <property type="entry name" value="Bax_inhibitor_1-related"/>
</dbReference>
<name>A0A4Z0WIK1_9GAMM</name>
<organism evidence="8 9">
    <name type="scientific">Natronospirillum operosum</name>
    <dbReference type="NCBI Taxonomy" id="2759953"/>
    <lineage>
        <taxon>Bacteria</taxon>
        <taxon>Pseudomonadati</taxon>
        <taxon>Pseudomonadota</taxon>
        <taxon>Gammaproteobacteria</taxon>
        <taxon>Oceanospirillales</taxon>
        <taxon>Natronospirillaceae</taxon>
        <taxon>Natronospirillum</taxon>
    </lineage>
</organism>
<evidence type="ECO:0000256" key="6">
    <source>
        <dbReference type="ARBA" id="ARBA00023136"/>
    </source>
</evidence>
<evidence type="ECO:0000256" key="1">
    <source>
        <dbReference type="ARBA" id="ARBA00004651"/>
    </source>
</evidence>
<comment type="similarity">
    <text evidence="2 7">Belongs to the BI1 family.</text>
</comment>
<evidence type="ECO:0000256" key="4">
    <source>
        <dbReference type="ARBA" id="ARBA00022692"/>
    </source>
</evidence>
<dbReference type="OrthoDB" id="9813298at2"/>
<comment type="caution">
    <text evidence="8">The sequence shown here is derived from an EMBL/GenBank/DDBJ whole genome shotgun (WGS) entry which is preliminary data.</text>
</comment>
<dbReference type="GO" id="GO:0005886">
    <property type="term" value="C:plasma membrane"/>
    <property type="evidence" value="ECO:0007669"/>
    <property type="project" value="UniProtKB-SubCell"/>
</dbReference>
<dbReference type="Proteomes" id="UP000297475">
    <property type="component" value="Unassembled WGS sequence"/>
</dbReference>
<keyword evidence="6 7" id="KW-0472">Membrane</keyword>
<dbReference type="Pfam" id="PF01027">
    <property type="entry name" value="Bax1-I"/>
    <property type="match status" value="1"/>
</dbReference>
<dbReference type="CDD" id="cd10433">
    <property type="entry name" value="YccA_like"/>
    <property type="match status" value="1"/>
</dbReference>
<dbReference type="PANTHER" id="PTHR23291:SF115">
    <property type="entry name" value="MODULATOR OF FTSH PROTEASE YCCA"/>
    <property type="match status" value="1"/>
</dbReference>
<evidence type="ECO:0000313" key="8">
    <source>
        <dbReference type="EMBL" id="TGG95687.1"/>
    </source>
</evidence>
<proteinExistence type="inferred from homology"/>
<feature type="transmembrane region" description="Helical" evidence="7">
    <location>
        <begin position="106"/>
        <end position="127"/>
    </location>
</feature>
<feature type="transmembrane region" description="Helical" evidence="7">
    <location>
        <begin position="191"/>
        <end position="214"/>
    </location>
</feature>
<feature type="transmembrane region" description="Helical" evidence="7">
    <location>
        <begin position="80"/>
        <end position="100"/>
    </location>
</feature>
<protein>
    <submittedName>
        <fullName evidence="8">Bax inhibitor-1/YccA family protein</fullName>
    </submittedName>
</protein>
<evidence type="ECO:0000256" key="2">
    <source>
        <dbReference type="ARBA" id="ARBA00010350"/>
    </source>
</evidence>
<feature type="transmembrane region" description="Helical" evidence="7">
    <location>
        <begin position="161"/>
        <end position="179"/>
    </location>
</feature>
<keyword evidence="4 7" id="KW-0812">Transmembrane</keyword>
<reference evidence="8 9" key="1">
    <citation type="submission" date="2019-04" db="EMBL/GenBank/DDBJ databases">
        <title>Natronospirillum operosus gen. nov., sp. nov., a haloalkaliphilic satellite isolated from decaying biomass of laboratory culture of cyanobacterium Geitlerinema sp. and proposal of Natronospirillaceae fam. nov. and Saccharospirillaceae fam. nov.</title>
        <authorList>
            <person name="Kevbrin V."/>
            <person name="Boltyanskaya Y."/>
            <person name="Koziaeva V."/>
            <person name="Grouzdev D.S."/>
            <person name="Park M."/>
            <person name="Cho J."/>
        </authorList>
    </citation>
    <scope>NUCLEOTIDE SEQUENCE [LARGE SCALE GENOMIC DNA]</scope>
    <source>
        <strain evidence="8 9">G-116</strain>
    </source>
</reference>
<evidence type="ECO:0000256" key="3">
    <source>
        <dbReference type="ARBA" id="ARBA00022475"/>
    </source>
</evidence>
<keyword evidence="5 7" id="KW-1133">Transmembrane helix</keyword>
<dbReference type="RefSeq" id="WP_135481555.1">
    <property type="nucleotide sequence ID" value="NZ_SRMF01000001.1"/>
</dbReference>
<dbReference type="EMBL" id="SRMF01000001">
    <property type="protein sequence ID" value="TGG95687.1"/>
    <property type="molecule type" value="Genomic_DNA"/>
</dbReference>
<evidence type="ECO:0000313" key="9">
    <source>
        <dbReference type="Proteomes" id="UP000297475"/>
    </source>
</evidence>
<evidence type="ECO:0000256" key="5">
    <source>
        <dbReference type="ARBA" id="ARBA00022989"/>
    </source>
</evidence>
<gene>
    <name evidence="8" type="ORF">E4656_04555</name>
</gene>
<dbReference type="PANTHER" id="PTHR23291">
    <property type="entry name" value="BAX INHIBITOR-RELATED"/>
    <property type="match status" value="1"/>
</dbReference>
<accession>A0A4Z0WIK1</accession>
<dbReference type="AlphaFoldDB" id="A0A4Z0WIK1"/>
<feature type="transmembrane region" description="Helical" evidence="7">
    <location>
        <begin position="26"/>
        <end position="45"/>
    </location>
</feature>
<evidence type="ECO:0000256" key="7">
    <source>
        <dbReference type="RuleBase" id="RU004379"/>
    </source>
</evidence>
<feature type="transmembrane region" description="Helical" evidence="7">
    <location>
        <begin position="134"/>
        <end position="155"/>
    </location>
</feature>
<sequence>MAEYRETVAHSGSGILATHKVLRNTYMLLGMTLAFSAVTAFFSVAMGMPQGMALMCLLGGVGISWFVLPRTWDKSSGLLWTFVFTGLLGASLGPILNAYLAVAPTIVYQALGGTAFIFLSLSAYTLITRQDFGFMGGALMIGILTAVVLMVGGLIFQMPAVSLAASGMFMLICSGLILWQTSEIVHNREDNYIRATVMLYMQIYNLFVSLLHILGVMND</sequence>
<comment type="subcellular location">
    <subcellularLocation>
        <location evidence="1">Cell membrane</location>
        <topology evidence="1">Multi-pass membrane protein</topology>
    </subcellularLocation>
</comment>
<keyword evidence="9" id="KW-1185">Reference proteome</keyword>